<organism evidence="6 7">
    <name type="scientific">Cryptotermes secundus</name>
    <dbReference type="NCBI Taxonomy" id="105785"/>
    <lineage>
        <taxon>Eukaryota</taxon>
        <taxon>Metazoa</taxon>
        <taxon>Ecdysozoa</taxon>
        <taxon>Arthropoda</taxon>
        <taxon>Hexapoda</taxon>
        <taxon>Insecta</taxon>
        <taxon>Pterygota</taxon>
        <taxon>Neoptera</taxon>
        <taxon>Polyneoptera</taxon>
        <taxon>Dictyoptera</taxon>
        <taxon>Blattodea</taxon>
        <taxon>Blattoidea</taxon>
        <taxon>Termitoidae</taxon>
        <taxon>Kalotermitidae</taxon>
        <taxon>Cryptotermitinae</taxon>
        <taxon>Cryptotermes</taxon>
    </lineage>
</organism>
<keyword evidence="7" id="KW-1185">Reference proteome</keyword>
<dbReference type="InterPro" id="IPR052124">
    <property type="entry name" value="Rab9_kelch_effector"/>
</dbReference>
<reference evidence="6 7" key="1">
    <citation type="submission" date="2017-12" db="EMBL/GenBank/DDBJ databases">
        <title>Hemimetabolous genomes reveal molecular basis of termite eusociality.</title>
        <authorList>
            <person name="Harrison M.C."/>
            <person name="Jongepier E."/>
            <person name="Robertson H.M."/>
            <person name="Arning N."/>
            <person name="Bitard-Feildel T."/>
            <person name="Chao H."/>
            <person name="Childers C.P."/>
            <person name="Dinh H."/>
            <person name="Doddapaneni H."/>
            <person name="Dugan S."/>
            <person name="Gowin J."/>
            <person name="Greiner C."/>
            <person name="Han Y."/>
            <person name="Hu H."/>
            <person name="Hughes D.S.T."/>
            <person name="Huylmans A.-K."/>
            <person name="Kemena C."/>
            <person name="Kremer L.P.M."/>
            <person name="Lee S.L."/>
            <person name="Lopez-Ezquerra A."/>
            <person name="Mallet L."/>
            <person name="Monroy-Kuhn J.M."/>
            <person name="Moser A."/>
            <person name="Murali S.C."/>
            <person name="Muzny D.M."/>
            <person name="Otani S."/>
            <person name="Piulachs M.-D."/>
            <person name="Poelchau M."/>
            <person name="Qu J."/>
            <person name="Schaub F."/>
            <person name="Wada-Katsumata A."/>
            <person name="Worley K.C."/>
            <person name="Xie Q."/>
            <person name="Ylla G."/>
            <person name="Poulsen M."/>
            <person name="Gibbs R.A."/>
            <person name="Schal C."/>
            <person name="Richards S."/>
            <person name="Belles X."/>
            <person name="Korb J."/>
            <person name="Bornberg-Bauer E."/>
        </authorList>
    </citation>
    <scope>NUCLEOTIDE SEQUENCE [LARGE SCALE GENOMIC DNA]</scope>
    <source>
        <tissue evidence="6">Whole body</tissue>
    </source>
</reference>
<evidence type="ECO:0000256" key="5">
    <source>
        <dbReference type="SAM" id="MobiDB-lite"/>
    </source>
</evidence>
<dbReference type="OrthoDB" id="10251809at2759"/>
<dbReference type="AlphaFoldDB" id="A0A2J7PC81"/>
<dbReference type="Gene3D" id="2.120.10.80">
    <property type="entry name" value="Kelch-type beta propeller"/>
    <property type="match status" value="2"/>
</dbReference>
<dbReference type="InParanoid" id="A0A2J7PC81"/>
<evidence type="ECO:0000256" key="2">
    <source>
        <dbReference type="ARBA" id="ARBA00022737"/>
    </source>
</evidence>
<dbReference type="PANTHER" id="PTHR46647">
    <property type="entry name" value="RAB9 EFFECTOR PROTEIN WITH KELCH MOTIFS"/>
    <property type="match status" value="1"/>
</dbReference>
<dbReference type="SUPFAM" id="SSF117281">
    <property type="entry name" value="Kelch motif"/>
    <property type="match status" value="1"/>
</dbReference>
<dbReference type="PANTHER" id="PTHR46647:SF1">
    <property type="entry name" value="RAB9 EFFECTOR PROTEIN WITH KELCH MOTIFS"/>
    <property type="match status" value="1"/>
</dbReference>
<keyword evidence="1" id="KW-0880">Kelch repeat</keyword>
<evidence type="ECO:0000256" key="1">
    <source>
        <dbReference type="ARBA" id="ARBA00022441"/>
    </source>
</evidence>
<feature type="region of interest" description="Disordered" evidence="5">
    <location>
        <begin position="328"/>
        <end position="353"/>
    </location>
</feature>
<sequence length="402" mass="45070">MNPSECEMTIHSLPGNVKINTWCKLNPSGELPDSRVGHTGLYNKTDHKVIIIGGATPHSLYNEVWILNLQNLTCSQLEVLGEFEARYEHCAFFPIKVVSSEARQDVAKTTETEKTYDYSGLWIFAGANTEENKNDLWELNFESQQWIQLSQTGEIPSPRTYHTTSAFLGDKFVIFSGGAKGVEAVTDSQTYQLDMLTREWSIFPTKGQPPISRQGHVLVAVDDKLWCHGGMMGIDLYDDLHILDSDGMWTSVDCKHRPSGRAAHGAVCHERFIYIFGGLGNSGALNDMWRLHADKLVWEEITMGGLVPPRRLDFTLVLIELPHKFEKKAQDPSHGDSKAEQKESVTKEETAIKKSTNRTESYVPYILLHGASNKMVTVSEDVGKIVERSSHGTFQVISKPFP</sequence>
<comment type="function">
    <text evidence="3">Rab9 effector required for endosome to trans-Golgi network (TGN) transport.</text>
</comment>
<dbReference type="Proteomes" id="UP000235965">
    <property type="component" value="Unassembled WGS sequence"/>
</dbReference>
<evidence type="ECO:0000256" key="4">
    <source>
        <dbReference type="ARBA" id="ARBA00039295"/>
    </source>
</evidence>
<protein>
    <recommendedName>
        <fullName evidence="4">Rab9 effector protein with kelch motifs</fullName>
    </recommendedName>
</protein>
<dbReference type="STRING" id="105785.A0A2J7PC81"/>
<keyword evidence="2" id="KW-0677">Repeat</keyword>
<evidence type="ECO:0000313" key="6">
    <source>
        <dbReference type="EMBL" id="PNF13940.1"/>
    </source>
</evidence>
<evidence type="ECO:0000313" key="7">
    <source>
        <dbReference type="Proteomes" id="UP000235965"/>
    </source>
</evidence>
<dbReference type="InterPro" id="IPR015915">
    <property type="entry name" value="Kelch-typ_b-propeller"/>
</dbReference>
<dbReference type="EMBL" id="NEVH01027067">
    <property type="protein sequence ID" value="PNF13940.1"/>
    <property type="molecule type" value="Genomic_DNA"/>
</dbReference>
<proteinExistence type="predicted"/>
<dbReference type="Pfam" id="PF24681">
    <property type="entry name" value="Kelch_KLHDC2_KLHL20_DRC7"/>
    <property type="match status" value="1"/>
</dbReference>
<comment type="caution">
    <text evidence="6">The sequence shown here is derived from an EMBL/GenBank/DDBJ whole genome shotgun (WGS) entry which is preliminary data.</text>
</comment>
<feature type="compositionally biased region" description="Basic and acidic residues" evidence="5">
    <location>
        <begin position="328"/>
        <end position="352"/>
    </location>
</feature>
<accession>A0A2J7PC81</accession>
<gene>
    <name evidence="6" type="primary">rabepk_2</name>
    <name evidence="6" type="ORF">B7P43_G09865</name>
</gene>
<evidence type="ECO:0000256" key="3">
    <source>
        <dbReference type="ARBA" id="ARBA00037224"/>
    </source>
</evidence>
<name>A0A2J7PC81_9NEOP</name>